<sequence>MTMSSKPDELRHATLKQTLRGKLSPSTIEFRNLKYACIPGRYQDPKPNHDLLKEGPDGVVDATHFGPSCPQHRGAQAWDLALTGDAVLECSEGQGPTEKMDEFECLQLNVTVPRSVVGAGTTTGRQLPVFVWVHGGGLSMGSNNWPQYQMRRFVERSIETGKHVIGVGIHYRVNIFGFLAGEDIGSVGNMGYKDQVQAFRWIKRHIAGFGGDPDNITAAGESAGGISLSTLLCANVAGEGGLFERVVVMSGEATLRKWRNKWWQQKMLEDQSTYLKLDRGDADSRKRALLDIDAEELAQKLPLAQYFTATVDNEFLTEQVSLDSLNDGESVVHKPSWCKEFVIGDTAHDGLVLKTRVLDPPGVLDRLRAACVKYLTASESQRLLAAYSLDGPSPKKQESERLLELVSELRFYLPALVAYRGWKASSPPKRASRYHFHVPNPIDGPFKGLASHELDVVLLLNNFEEHLDKHTREVARAMQDQFIRYINGEGWAKSGKLTVFGSNGMTEVDEEQYDAVYRNGRGAMLEDIGMNKLWRLADTWQNVRQEEEEFAELRCKSSL</sequence>
<dbReference type="Gene3D" id="3.40.50.1820">
    <property type="entry name" value="alpha/beta hydrolase"/>
    <property type="match status" value="1"/>
</dbReference>
<dbReference type="EMBL" id="CP089276">
    <property type="protein sequence ID" value="USP77107.1"/>
    <property type="molecule type" value="Genomic_DNA"/>
</dbReference>
<keyword evidence="3" id="KW-1185">Reference proteome</keyword>
<dbReference type="PANTHER" id="PTHR43142:SF5">
    <property type="entry name" value="CARBOXYLIC ESTER HYDROLASE"/>
    <property type="match status" value="1"/>
</dbReference>
<evidence type="ECO:0000313" key="2">
    <source>
        <dbReference type="EMBL" id="USP77107.1"/>
    </source>
</evidence>
<dbReference type="Proteomes" id="UP001056012">
    <property type="component" value="Chromosome 3"/>
</dbReference>
<feature type="domain" description="Carboxylesterase type B" evidence="1">
    <location>
        <begin position="26"/>
        <end position="486"/>
    </location>
</feature>
<dbReference type="AlphaFoldDB" id="A0A9Q9DRX6"/>
<evidence type="ECO:0000313" key="3">
    <source>
        <dbReference type="Proteomes" id="UP001056012"/>
    </source>
</evidence>
<accession>A0A9Q9DRX6</accession>
<gene>
    <name evidence="2" type="ORF">yc1106_04381</name>
</gene>
<dbReference type="VEuPathDB" id="FungiDB:yc1106_04381"/>
<protein>
    <recommendedName>
        <fullName evidence="1">Carboxylesterase type B domain-containing protein</fullName>
    </recommendedName>
</protein>
<reference evidence="2" key="1">
    <citation type="submission" date="2021-12" db="EMBL/GenBank/DDBJ databases">
        <title>Curvularia clavata genome.</title>
        <authorList>
            <person name="Cao Y."/>
        </authorList>
    </citation>
    <scope>NUCLEOTIDE SEQUENCE</scope>
    <source>
        <strain evidence="2">Yc1106</strain>
    </source>
</reference>
<proteinExistence type="predicted"/>
<dbReference type="PANTHER" id="PTHR43142">
    <property type="entry name" value="CARBOXYLIC ESTER HYDROLASE"/>
    <property type="match status" value="1"/>
</dbReference>
<evidence type="ECO:0000259" key="1">
    <source>
        <dbReference type="Pfam" id="PF00135"/>
    </source>
</evidence>
<organism evidence="2 3">
    <name type="scientific">Curvularia clavata</name>
    <dbReference type="NCBI Taxonomy" id="95742"/>
    <lineage>
        <taxon>Eukaryota</taxon>
        <taxon>Fungi</taxon>
        <taxon>Dikarya</taxon>
        <taxon>Ascomycota</taxon>
        <taxon>Pezizomycotina</taxon>
        <taxon>Dothideomycetes</taxon>
        <taxon>Pleosporomycetidae</taxon>
        <taxon>Pleosporales</taxon>
        <taxon>Pleosporineae</taxon>
        <taxon>Pleosporaceae</taxon>
        <taxon>Curvularia</taxon>
    </lineage>
</organism>
<dbReference type="Pfam" id="PF00135">
    <property type="entry name" value="COesterase"/>
    <property type="match status" value="1"/>
</dbReference>
<dbReference type="OrthoDB" id="3200163at2759"/>
<dbReference type="InterPro" id="IPR002018">
    <property type="entry name" value="CarbesteraseB"/>
</dbReference>
<dbReference type="InterPro" id="IPR029058">
    <property type="entry name" value="AB_hydrolase_fold"/>
</dbReference>
<name>A0A9Q9DRX6_CURCL</name>
<dbReference type="SUPFAM" id="SSF53474">
    <property type="entry name" value="alpha/beta-Hydrolases"/>
    <property type="match status" value="1"/>
</dbReference>